<dbReference type="SUPFAM" id="SSF102114">
    <property type="entry name" value="Radical SAM enzymes"/>
    <property type="match status" value="1"/>
</dbReference>
<evidence type="ECO:0000256" key="4">
    <source>
        <dbReference type="ARBA" id="ARBA00022679"/>
    </source>
</evidence>
<dbReference type="PROSITE" id="PS01278">
    <property type="entry name" value="MTTASE_RADICAL"/>
    <property type="match status" value="1"/>
</dbReference>
<dbReference type="Pfam" id="PF04055">
    <property type="entry name" value="Radical_SAM"/>
    <property type="match status" value="1"/>
</dbReference>
<dbReference type="NCBIfam" id="TIGR01578">
    <property type="entry name" value="MiaB-like-B"/>
    <property type="match status" value="1"/>
</dbReference>
<keyword evidence="9 11" id="KW-0411">Iron-sulfur</keyword>
<dbReference type="AlphaFoldDB" id="A0A497JHE8"/>
<keyword evidence="7 11" id="KW-0479">Metal-binding</keyword>
<comment type="caution">
    <text evidence="15">The sequence shown here is derived from an EMBL/GenBank/DDBJ whole genome shotgun (WGS) entry which is preliminary data.</text>
</comment>
<dbReference type="PROSITE" id="PS51918">
    <property type="entry name" value="RADICAL_SAM"/>
    <property type="match status" value="1"/>
</dbReference>
<dbReference type="InterPro" id="IPR007197">
    <property type="entry name" value="rSAM"/>
</dbReference>
<dbReference type="Pfam" id="PF00919">
    <property type="entry name" value="UPF0004"/>
    <property type="match status" value="1"/>
</dbReference>
<evidence type="ECO:0000256" key="6">
    <source>
        <dbReference type="ARBA" id="ARBA00022694"/>
    </source>
</evidence>
<dbReference type="InterPro" id="IPR058240">
    <property type="entry name" value="rSAM_sf"/>
</dbReference>
<dbReference type="InterPro" id="IPR038135">
    <property type="entry name" value="Methylthiotransferase_N_sf"/>
</dbReference>
<evidence type="ECO:0000259" key="12">
    <source>
        <dbReference type="PROSITE" id="PS50926"/>
    </source>
</evidence>
<dbReference type="EC" id="2.8.4.5" evidence="11"/>
<keyword evidence="3 11" id="KW-0004">4Fe-4S</keyword>
<sequence length="410" mass="46160">MAKVYIEWYGCALNKADTEKLRHAFSEAGYKIVTAPEKADFCIINTCAVKTPTEEKIISRLKKLSSLAEKYHFKLVVIGCLVDINGKRLAELFPQALLFGVDPSALADYFNIKLDYSPKARALPYNNCISIIPIARGCLNRCTYCCVWIARGTLKSYPIEEINDAFKQAIKRSKEVWLTATDAGCYGFDLKTDLSELLAKLLKNSGKYRVRIGMMNPQHAKRFFDKLLDVMQDDRVYKFFHLPVQSGSDSVLKAMGRGYTVSDFVELVNKARKRFPNATIATDVIVGFPTETPQDFEKTLELIKRVKPNIVNVSRFGARPGSAAANMKQLHGRQIKARSRVLSKLCREIALENNKKFIGKRFEVLVSEHGSKGNFVARTNAYKPVVIEEDLLCKFANVEIIDAKPTHLIG</sequence>
<dbReference type="InterPro" id="IPR005839">
    <property type="entry name" value="Methylthiotransferase"/>
</dbReference>
<comment type="similarity">
    <text evidence="2 11">Belongs to the methylthiotransferase family. CDKAL1 subfamily.</text>
</comment>
<dbReference type="InterPro" id="IPR006638">
    <property type="entry name" value="Elp3/MiaA/NifB-like_rSAM"/>
</dbReference>
<comment type="catalytic activity">
    <reaction evidence="10 11">
        <text>N(6)-L-threonylcarbamoyladenosine(37) in tRNA + (sulfur carrier)-SH + AH2 + 2 S-adenosyl-L-methionine = 2-methylsulfanyl-N(6)-L-threonylcarbamoyladenosine(37) in tRNA + (sulfur carrier)-H + 5'-deoxyadenosine + L-methionine + A + S-adenosyl-L-homocysteine + 2 H(+)</text>
        <dbReference type="Rhea" id="RHEA:37075"/>
        <dbReference type="Rhea" id="RHEA-COMP:10163"/>
        <dbReference type="Rhea" id="RHEA-COMP:11092"/>
        <dbReference type="Rhea" id="RHEA-COMP:14737"/>
        <dbReference type="Rhea" id="RHEA-COMP:14739"/>
        <dbReference type="ChEBI" id="CHEBI:13193"/>
        <dbReference type="ChEBI" id="CHEBI:15378"/>
        <dbReference type="ChEBI" id="CHEBI:17319"/>
        <dbReference type="ChEBI" id="CHEBI:17499"/>
        <dbReference type="ChEBI" id="CHEBI:29917"/>
        <dbReference type="ChEBI" id="CHEBI:57844"/>
        <dbReference type="ChEBI" id="CHEBI:57856"/>
        <dbReference type="ChEBI" id="CHEBI:59789"/>
        <dbReference type="ChEBI" id="CHEBI:64428"/>
        <dbReference type="ChEBI" id="CHEBI:74418"/>
        <dbReference type="ChEBI" id="CHEBI:74420"/>
        <dbReference type="EC" id="2.8.4.5"/>
    </reaction>
</comment>
<evidence type="ECO:0000313" key="15">
    <source>
        <dbReference type="EMBL" id="RLG70076.1"/>
    </source>
</evidence>
<dbReference type="Proteomes" id="UP000277633">
    <property type="component" value="Unassembled WGS sequence"/>
</dbReference>
<evidence type="ECO:0000259" key="13">
    <source>
        <dbReference type="PROSITE" id="PS51449"/>
    </source>
</evidence>
<evidence type="ECO:0000256" key="1">
    <source>
        <dbReference type="ARBA" id="ARBA00002399"/>
    </source>
</evidence>
<dbReference type="InterPro" id="IPR013848">
    <property type="entry name" value="Methylthiotransferase_N"/>
</dbReference>
<dbReference type="PROSITE" id="PS50926">
    <property type="entry name" value="TRAM"/>
    <property type="match status" value="1"/>
</dbReference>
<dbReference type="NCBIfam" id="TIGR00089">
    <property type="entry name" value="MiaB/RimO family radical SAM methylthiotransferase"/>
    <property type="match status" value="1"/>
</dbReference>
<keyword evidence="4 11" id="KW-0808">Transferase</keyword>
<dbReference type="GO" id="GO:0035598">
    <property type="term" value="F:tRNA (N(6)-L-threonylcarbamoyladenosine(37)-C(2))-methylthiotransferase activity"/>
    <property type="evidence" value="ECO:0007669"/>
    <property type="project" value="UniProtKB-UniRule"/>
</dbReference>
<dbReference type="FunFam" id="3.40.50.12160:FF:000003">
    <property type="entry name" value="CDK5 regulatory subunit-associated protein 1"/>
    <property type="match status" value="1"/>
</dbReference>
<reference evidence="15 16" key="1">
    <citation type="submission" date="2018-06" db="EMBL/GenBank/DDBJ databases">
        <title>Extensive metabolic versatility and redundancy in microbially diverse, dynamic hydrothermal sediments.</title>
        <authorList>
            <person name="Dombrowski N."/>
            <person name="Teske A."/>
            <person name="Baker B.J."/>
        </authorList>
    </citation>
    <scope>NUCLEOTIDE SEQUENCE [LARGE SCALE GENOMIC DNA]</scope>
    <source>
        <strain evidence="15">B9_G13</strain>
    </source>
</reference>
<dbReference type="GO" id="GO:0051539">
    <property type="term" value="F:4 iron, 4 sulfur cluster binding"/>
    <property type="evidence" value="ECO:0007669"/>
    <property type="project" value="UniProtKB-UniRule"/>
</dbReference>
<dbReference type="InterPro" id="IPR020612">
    <property type="entry name" value="Methylthiotransferase_CS"/>
</dbReference>
<evidence type="ECO:0000256" key="7">
    <source>
        <dbReference type="ARBA" id="ARBA00022723"/>
    </source>
</evidence>
<name>A0A497JHE8_9ARCH</name>
<evidence type="ECO:0000256" key="11">
    <source>
        <dbReference type="RuleBase" id="RU368081"/>
    </source>
</evidence>
<keyword evidence="6 11" id="KW-0819">tRNA processing</keyword>
<dbReference type="Pfam" id="PF01938">
    <property type="entry name" value="TRAM"/>
    <property type="match status" value="1"/>
</dbReference>
<evidence type="ECO:0000256" key="3">
    <source>
        <dbReference type="ARBA" id="ARBA00022485"/>
    </source>
</evidence>
<evidence type="ECO:0000256" key="10">
    <source>
        <dbReference type="ARBA" id="ARBA00051661"/>
    </source>
</evidence>
<gene>
    <name evidence="15" type="ORF">DRO07_01065</name>
</gene>
<feature type="domain" description="MTTase N-terminal" evidence="13">
    <location>
        <begin position="2"/>
        <end position="118"/>
    </location>
</feature>
<accession>A0A497JHE8</accession>
<dbReference type="PANTHER" id="PTHR11918">
    <property type="entry name" value="RADICAL SAM PROTEINS"/>
    <property type="match status" value="1"/>
</dbReference>
<protein>
    <recommendedName>
        <fullName evidence="11">tRNA-t(6)A37 methylthiotransferase</fullName>
        <ecNumber evidence="11">2.8.4.5</ecNumber>
    </recommendedName>
</protein>
<dbReference type="InterPro" id="IPR006466">
    <property type="entry name" value="MiaB-like_arc_euk"/>
</dbReference>
<dbReference type="Gene3D" id="3.80.30.20">
    <property type="entry name" value="tm_1862 like domain"/>
    <property type="match status" value="1"/>
</dbReference>
<dbReference type="EMBL" id="QMWO01000024">
    <property type="protein sequence ID" value="RLG70076.1"/>
    <property type="molecule type" value="Genomic_DNA"/>
</dbReference>
<comment type="function">
    <text evidence="1 11">Catalyzes the methylthiolation of N6-threonylcarbamoyladenosine (t(6)A), leading to the formation of 2-methylthio-N6-threonylcarbamoyladenosine (ms(2)t(6)A) at position 37 in tRNAs that read codons beginning with adenine.</text>
</comment>
<dbReference type="SFLD" id="SFLDS00029">
    <property type="entry name" value="Radical_SAM"/>
    <property type="match status" value="1"/>
</dbReference>
<comment type="cofactor">
    <cofactor evidence="11">
        <name>[4Fe-4S] cluster</name>
        <dbReference type="ChEBI" id="CHEBI:49883"/>
    </cofactor>
    <text evidence="11">Binds 1 or 2 [4Fe-4S] cluster. One cluster is coordinated with 3 cysteines and an exchangeable S-adenosyl-L-methionine.</text>
</comment>
<dbReference type="SMART" id="SM00729">
    <property type="entry name" value="Elp3"/>
    <property type="match status" value="1"/>
</dbReference>
<dbReference type="PANTHER" id="PTHR11918:SF45">
    <property type="entry name" value="THREONYLCARBAMOYLADENOSINE TRNA METHYLTHIOTRANSFERASE"/>
    <property type="match status" value="1"/>
</dbReference>
<dbReference type="SFLD" id="SFLDG01082">
    <property type="entry name" value="B12-binding_domain_containing"/>
    <property type="match status" value="1"/>
</dbReference>
<evidence type="ECO:0000256" key="8">
    <source>
        <dbReference type="ARBA" id="ARBA00023004"/>
    </source>
</evidence>
<evidence type="ECO:0000256" key="9">
    <source>
        <dbReference type="ARBA" id="ARBA00023014"/>
    </source>
</evidence>
<dbReference type="GO" id="GO:0046872">
    <property type="term" value="F:metal ion binding"/>
    <property type="evidence" value="ECO:0007669"/>
    <property type="project" value="UniProtKB-UniRule"/>
</dbReference>
<evidence type="ECO:0000256" key="5">
    <source>
        <dbReference type="ARBA" id="ARBA00022691"/>
    </source>
</evidence>
<dbReference type="InterPro" id="IPR023404">
    <property type="entry name" value="rSAM_horseshoe"/>
</dbReference>
<evidence type="ECO:0000313" key="16">
    <source>
        <dbReference type="Proteomes" id="UP000277633"/>
    </source>
</evidence>
<dbReference type="PROSITE" id="PS51449">
    <property type="entry name" value="MTTASE_N"/>
    <property type="match status" value="1"/>
</dbReference>
<keyword evidence="5 11" id="KW-0949">S-adenosyl-L-methionine</keyword>
<dbReference type="Gene3D" id="3.40.50.12160">
    <property type="entry name" value="Methylthiotransferase, N-terminal domain"/>
    <property type="match status" value="1"/>
</dbReference>
<dbReference type="CDD" id="cd01335">
    <property type="entry name" value="Radical_SAM"/>
    <property type="match status" value="1"/>
</dbReference>
<proteinExistence type="inferred from homology"/>
<dbReference type="InterPro" id="IPR002792">
    <property type="entry name" value="TRAM_dom"/>
</dbReference>
<evidence type="ECO:0000256" key="2">
    <source>
        <dbReference type="ARBA" id="ARBA00008616"/>
    </source>
</evidence>
<dbReference type="FunFam" id="3.80.30.20:FF:000002">
    <property type="entry name" value="threonylcarbamoyladenosine tRNA methylthiotransferase isoform X2"/>
    <property type="match status" value="1"/>
</dbReference>
<evidence type="ECO:0000259" key="14">
    <source>
        <dbReference type="PROSITE" id="PS51918"/>
    </source>
</evidence>
<keyword evidence="8 11" id="KW-0408">Iron</keyword>
<feature type="domain" description="Radical SAM core" evidence="14">
    <location>
        <begin position="121"/>
        <end position="352"/>
    </location>
</feature>
<feature type="non-terminal residue" evidence="15">
    <location>
        <position position="410"/>
    </location>
</feature>
<feature type="domain" description="TRAM" evidence="12">
    <location>
        <begin position="355"/>
        <end position="410"/>
    </location>
</feature>
<organism evidence="15 16">
    <name type="scientific">Candidatus Iainarchaeum sp</name>
    <dbReference type="NCBI Taxonomy" id="3101447"/>
    <lineage>
        <taxon>Archaea</taxon>
        <taxon>Candidatus Iainarchaeota</taxon>
        <taxon>Candidatus Iainarchaeia</taxon>
        <taxon>Candidatus Iainarchaeales</taxon>
        <taxon>Candidatus Iainarchaeaceae</taxon>
        <taxon>Candidatus Iainarchaeum</taxon>
    </lineage>
</organism>